<evidence type="ECO:0000313" key="7">
    <source>
        <dbReference type="Proteomes" id="UP001314681"/>
    </source>
</evidence>
<keyword evidence="2 4" id="KW-0442">Lipid degradation</keyword>
<sequence>MVPVIDLTKEYGLVLEGGGARGAYQIGAWRALAETGVKFSAVAGTSVGALNGALICMGDIDKAEHLWREVSYSQVMDVDDVLMSQIFMGTAEPIEAMKEMMRLLKDGGADITPLRNLIEENVDEEYIRKSPVAFYLLTFSISELKELDLGIEDIPQGMLNDLLIASAYLPVFKTERLHGKVYMDGGMFNNVPLPSLINRDYKDIIMIRIFGPGREKKVKIPEDTTIYSIEPRVHLGNILDFDHRKSVRNMKIGYYDAKRLIYGLKGMIYYIDQTQEECYYLKQLVDLRPETLRFVSEAYKLDKDPVLLHRNLFEVILPVIASELKLEKCWTYDELYLTMMEATAKLFRVQKYKIYTDTELLELIRSRAGKLDTLEEIPVFVYLILNIPGEE</sequence>
<dbReference type="SUPFAM" id="SSF52151">
    <property type="entry name" value="FabD/lysophospholipase-like"/>
    <property type="match status" value="1"/>
</dbReference>
<feature type="short sequence motif" description="GXGXXG" evidence="4">
    <location>
        <begin position="17"/>
        <end position="22"/>
    </location>
</feature>
<feature type="active site" description="Proton acceptor" evidence="4">
    <location>
        <position position="184"/>
    </location>
</feature>
<evidence type="ECO:0000256" key="2">
    <source>
        <dbReference type="ARBA" id="ARBA00022963"/>
    </source>
</evidence>
<protein>
    <submittedName>
        <fullName evidence="6">Patatin-like phospholipase family protein</fullName>
    </submittedName>
</protein>
<evidence type="ECO:0000259" key="5">
    <source>
        <dbReference type="PROSITE" id="PS51635"/>
    </source>
</evidence>
<keyword evidence="7" id="KW-1185">Reference proteome</keyword>
<dbReference type="Proteomes" id="UP001314681">
    <property type="component" value="Unassembled WGS sequence"/>
</dbReference>
<dbReference type="InterPro" id="IPR050301">
    <property type="entry name" value="NTE"/>
</dbReference>
<reference evidence="6 7" key="1">
    <citation type="submission" date="2021-06" db="EMBL/GenBank/DDBJ databases">
        <title>Description of novel taxa of the family Lachnospiraceae.</title>
        <authorList>
            <person name="Chaplin A.V."/>
            <person name="Sokolova S.R."/>
            <person name="Pikina A.P."/>
            <person name="Korzhanova M."/>
            <person name="Belova V."/>
            <person name="Korostin D."/>
            <person name="Efimov B.A."/>
        </authorList>
    </citation>
    <scope>NUCLEOTIDE SEQUENCE [LARGE SCALE GENOMIC DNA]</scope>
    <source>
        <strain evidence="6 7">ASD4241</strain>
    </source>
</reference>
<organism evidence="6 7">
    <name type="scientific">Diplocloster modestus</name>
    <dbReference type="NCBI Taxonomy" id="2850322"/>
    <lineage>
        <taxon>Bacteria</taxon>
        <taxon>Bacillati</taxon>
        <taxon>Bacillota</taxon>
        <taxon>Clostridia</taxon>
        <taxon>Lachnospirales</taxon>
        <taxon>Lachnospiraceae</taxon>
        <taxon>Diplocloster</taxon>
    </lineage>
</organism>
<dbReference type="PANTHER" id="PTHR14226:SF57">
    <property type="entry name" value="BLR7027 PROTEIN"/>
    <property type="match status" value="1"/>
</dbReference>
<proteinExistence type="predicted"/>
<dbReference type="InterPro" id="IPR002641">
    <property type="entry name" value="PNPLA_dom"/>
</dbReference>
<dbReference type="PROSITE" id="PS51635">
    <property type="entry name" value="PNPLA"/>
    <property type="match status" value="1"/>
</dbReference>
<dbReference type="InterPro" id="IPR016035">
    <property type="entry name" value="Acyl_Trfase/lysoPLipase"/>
</dbReference>
<evidence type="ECO:0000313" key="6">
    <source>
        <dbReference type="EMBL" id="MBU9728851.1"/>
    </source>
</evidence>
<feature type="short sequence motif" description="GXSXG" evidence="4">
    <location>
        <begin position="44"/>
        <end position="48"/>
    </location>
</feature>
<dbReference type="Pfam" id="PF01734">
    <property type="entry name" value="Patatin"/>
    <property type="match status" value="1"/>
</dbReference>
<evidence type="ECO:0000256" key="3">
    <source>
        <dbReference type="ARBA" id="ARBA00023098"/>
    </source>
</evidence>
<evidence type="ECO:0000256" key="4">
    <source>
        <dbReference type="PROSITE-ProRule" id="PRU01161"/>
    </source>
</evidence>
<keyword evidence="1 4" id="KW-0378">Hydrolase</keyword>
<dbReference type="PANTHER" id="PTHR14226">
    <property type="entry name" value="NEUROPATHY TARGET ESTERASE/SWISS CHEESE D.MELANOGASTER"/>
    <property type="match status" value="1"/>
</dbReference>
<dbReference type="CDD" id="cd07209">
    <property type="entry name" value="Pat_hypo_Ecoli_Z1214_like"/>
    <property type="match status" value="1"/>
</dbReference>
<feature type="short sequence motif" description="DGA/G" evidence="4">
    <location>
        <begin position="184"/>
        <end position="186"/>
    </location>
</feature>
<dbReference type="EMBL" id="JAHQCX010000025">
    <property type="protein sequence ID" value="MBU9728851.1"/>
    <property type="molecule type" value="Genomic_DNA"/>
</dbReference>
<feature type="active site" description="Nucleophile" evidence="4">
    <location>
        <position position="46"/>
    </location>
</feature>
<evidence type="ECO:0000256" key="1">
    <source>
        <dbReference type="ARBA" id="ARBA00022801"/>
    </source>
</evidence>
<accession>A0ABS6KEA3</accession>
<gene>
    <name evidence="6" type="ORF">KTH90_22930</name>
</gene>
<name>A0ABS6KEA3_9FIRM</name>
<feature type="domain" description="PNPLA" evidence="5">
    <location>
        <begin position="13"/>
        <end position="197"/>
    </location>
</feature>
<dbReference type="RefSeq" id="WP_158350905.1">
    <property type="nucleotide sequence ID" value="NZ_JAHQCX010000025.1"/>
</dbReference>
<comment type="caution">
    <text evidence="6">The sequence shown here is derived from an EMBL/GenBank/DDBJ whole genome shotgun (WGS) entry which is preliminary data.</text>
</comment>
<keyword evidence="3 4" id="KW-0443">Lipid metabolism</keyword>
<dbReference type="Gene3D" id="3.40.1090.10">
    <property type="entry name" value="Cytosolic phospholipase A2 catalytic domain"/>
    <property type="match status" value="1"/>
</dbReference>